<evidence type="ECO:0008006" key="4">
    <source>
        <dbReference type="Google" id="ProtNLM"/>
    </source>
</evidence>
<protein>
    <recommendedName>
        <fullName evidence="4">DUF3592 domain-containing protein</fullName>
    </recommendedName>
</protein>
<dbReference type="Proteomes" id="UP000019423">
    <property type="component" value="Chromosome"/>
</dbReference>
<feature type="transmembrane region" description="Helical" evidence="1">
    <location>
        <begin position="113"/>
        <end position="133"/>
    </location>
</feature>
<organism evidence="2 3">
    <name type="scientific">Hymenobacter swuensis DY53</name>
    <dbReference type="NCBI Taxonomy" id="1227739"/>
    <lineage>
        <taxon>Bacteria</taxon>
        <taxon>Pseudomonadati</taxon>
        <taxon>Bacteroidota</taxon>
        <taxon>Cytophagia</taxon>
        <taxon>Cytophagales</taxon>
        <taxon>Hymenobacteraceae</taxon>
        <taxon>Hymenobacter</taxon>
    </lineage>
</organism>
<keyword evidence="1" id="KW-0472">Membrane</keyword>
<proteinExistence type="predicted"/>
<evidence type="ECO:0000313" key="3">
    <source>
        <dbReference type="Proteomes" id="UP000019423"/>
    </source>
</evidence>
<evidence type="ECO:0000313" key="2">
    <source>
        <dbReference type="EMBL" id="AHJ96973.1"/>
    </source>
</evidence>
<reference evidence="2 3" key="1">
    <citation type="submission" date="2014-01" db="EMBL/GenBank/DDBJ databases">
        <title>Complete genome sequence of ionizing-radiation resistance bacterium Hymenobacter swuensis DY53.</title>
        <authorList>
            <person name="Jung J.-H."/>
            <person name="Jeong S.-W."/>
            <person name="Joe M.-H."/>
            <person name="Cho y.-j."/>
            <person name="Kim M.-K."/>
            <person name="Lim S.-Y."/>
        </authorList>
    </citation>
    <scope>NUCLEOTIDE SEQUENCE [LARGE SCALE GENOMIC DNA]</scope>
    <source>
        <strain evidence="2 3">DY53</strain>
    </source>
</reference>
<accession>W8EWP4</accession>
<keyword evidence="1" id="KW-1133">Transmembrane helix</keyword>
<gene>
    <name evidence="2" type="ORF">Hsw_1378</name>
</gene>
<name>W8EWP4_9BACT</name>
<dbReference type="PATRIC" id="fig|1227739.3.peg.1614"/>
<dbReference type="HOGENOM" id="CLU_1893352_0_0_10"/>
<dbReference type="RefSeq" id="WP_044001529.1">
    <property type="nucleotide sequence ID" value="NZ_CP007145.1"/>
</dbReference>
<evidence type="ECO:0000256" key="1">
    <source>
        <dbReference type="SAM" id="Phobius"/>
    </source>
</evidence>
<dbReference type="KEGG" id="hsw:Hsw_1378"/>
<sequence length="134" mass="15177">MLALGCAFGAYLFYYFLGRYHEQRLIQQHGETTQGTVVALIPIYDPEYSNDVNHCSYDPIIQFQPSTGAPIALQYTRATFTDWQVGQQFTVRYLAADPQQFLLPAHWDSNEDWLFTGILLGAATVLISVLAYMS</sequence>
<dbReference type="EMBL" id="CP007145">
    <property type="protein sequence ID" value="AHJ96973.1"/>
    <property type="molecule type" value="Genomic_DNA"/>
</dbReference>
<keyword evidence="1" id="KW-0812">Transmembrane</keyword>
<keyword evidence="3" id="KW-1185">Reference proteome</keyword>
<dbReference type="AlphaFoldDB" id="W8EWP4"/>